<name>A0A3A4ARW5_9ACTN</name>
<evidence type="ECO:0000256" key="1">
    <source>
        <dbReference type="SAM" id="MobiDB-lite"/>
    </source>
</evidence>
<keyword evidence="3" id="KW-1185">Reference proteome</keyword>
<feature type="compositionally biased region" description="Low complexity" evidence="1">
    <location>
        <begin position="9"/>
        <end position="20"/>
    </location>
</feature>
<sequence length="92" mass="9730">MLFELAPKASSSTRMTASSTGDQLDGHRDDGGAVHGERDEHHGLVVFAAMEAELAHAAEFRVLSSRTFLVVWLCLLGVLACPGSGVSRSTFG</sequence>
<reference evidence="2 3" key="1">
    <citation type="submission" date="2018-09" db="EMBL/GenBank/DDBJ databases">
        <title>YIM 75507 draft genome.</title>
        <authorList>
            <person name="Tang S."/>
            <person name="Feng Y."/>
        </authorList>
    </citation>
    <scope>NUCLEOTIDE SEQUENCE [LARGE SCALE GENOMIC DNA]</scope>
    <source>
        <strain evidence="2 3">YIM 75507</strain>
    </source>
</reference>
<organism evidence="2 3">
    <name type="scientific">Bailinhaonella thermotolerans</name>
    <dbReference type="NCBI Taxonomy" id="1070861"/>
    <lineage>
        <taxon>Bacteria</taxon>
        <taxon>Bacillati</taxon>
        <taxon>Actinomycetota</taxon>
        <taxon>Actinomycetes</taxon>
        <taxon>Streptosporangiales</taxon>
        <taxon>Streptosporangiaceae</taxon>
        <taxon>Bailinhaonella</taxon>
    </lineage>
</organism>
<gene>
    <name evidence="2" type="ORF">D5H75_15765</name>
</gene>
<protein>
    <submittedName>
        <fullName evidence="2">Uncharacterized protein</fullName>
    </submittedName>
</protein>
<feature type="region of interest" description="Disordered" evidence="1">
    <location>
        <begin position="1"/>
        <end position="36"/>
    </location>
</feature>
<dbReference type="EMBL" id="QZEY01000005">
    <property type="protein sequence ID" value="RJL31911.1"/>
    <property type="molecule type" value="Genomic_DNA"/>
</dbReference>
<dbReference type="AlphaFoldDB" id="A0A3A4ARW5"/>
<proteinExistence type="predicted"/>
<accession>A0A3A4ARW5</accession>
<dbReference type="Proteomes" id="UP000265768">
    <property type="component" value="Unassembled WGS sequence"/>
</dbReference>
<evidence type="ECO:0000313" key="2">
    <source>
        <dbReference type="EMBL" id="RJL31911.1"/>
    </source>
</evidence>
<comment type="caution">
    <text evidence="2">The sequence shown here is derived from an EMBL/GenBank/DDBJ whole genome shotgun (WGS) entry which is preliminary data.</text>
</comment>
<feature type="compositionally biased region" description="Basic and acidic residues" evidence="1">
    <location>
        <begin position="24"/>
        <end position="36"/>
    </location>
</feature>
<evidence type="ECO:0000313" key="3">
    <source>
        <dbReference type="Proteomes" id="UP000265768"/>
    </source>
</evidence>